<dbReference type="InterPro" id="IPR013099">
    <property type="entry name" value="K_chnl_dom"/>
</dbReference>
<dbReference type="Proteomes" id="UP000199375">
    <property type="component" value="Unassembled WGS sequence"/>
</dbReference>
<organism evidence="3 4">
    <name type="scientific">Micromonospora haikouensis</name>
    <dbReference type="NCBI Taxonomy" id="686309"/>
    <lineage>
        <taxon>Bacteria</taxon>
        <taxon>Bacillati</taxon>
        <taxon>Actinomycetota</taxon>
        <taxon>Actinomycetes</taxon>
        <taxon>Micromonosporales</taxon>
        <taxon>Micromonosporaceae</taxon>
        <taxon>Micromonospora</taxon>
    </lineage>
</organism>
<evidence type="ECO:0000256" key="1">
    <source>
        <dbReference type="SAM" id="Phobius"/>
    </source>
</evidence>
<dbReference type="Pfam" id="PF07885">
    <property type="entry name" value="Ion_trans_2"/>
    <property type="match status" value="1"/>
</dbReference>
<evidence type="ECO:0000259" key="2">
    <source>
        <dbReference type="Pfam" id="PF07885"/>
    </source>
</evidence>
<keyword evidence="1" id="KW-0472">Membrane</keyword>
<evidence type="ECO:0000313" key="3">
    <source>
        <dbReference type="EMBL" id="SCF20755.1"/>
    </source>
</evidence>
<keyword evidence="1" id="KW-0812">Transmembrane</keyword>
<feature type="transmembrane region" description="Helical" evidence="1">
    <location>
        <begin position="44"/>
        <end position="66"/>
    </location>
</feature>
<feature type="domain" description="Potassium channel" evidence="2">
    <location>
        <begin position="102"/>
        <end position="174"/>
    </location>
</feature>
<dbReference type="EMBL" id="FMCW01000050">
    <property type="protein sequence ID" value="SCF20755.1"/>
    <property type="molecule type" value="Genomic_DNA"/>
</dbReference>
<sequence>MTGDGAPERTGEDSPRRQRRVATLASLLLLGAYFVVPVEQDPNGLRLAARSVATVALVAVDAWLVTHLVRRQLAVADDPEQVQVRSLLQLAVALIGGLLAFALADYVIARSAPGEFVNLTTRIDALYFTLATLTTVGYGDVHAQGQFARVAVCVQMVFTIGVVTTGVSIVVRQLARQAGRR</sequence>
<protein>
    <submittedName>
        <fullName evidence="3">Ion channel</fullName>
    </submittedName>
</protein>
<feature type="transmembrane region" description="Helical" evidence="1">
    <location>
        <begin position="87"/>
        <end position="109"/>
    </location>
</feature>
<dbReference type="Gene3D" id="1.10.287.70">
    <property type="match status" value="1"/>
</dbReference>
<feature type="transmembrane region" description="Helical" evidence="1">
    <location>
        <begin position="147"/>
        <end position="171"/>
    </location>
</feature>
<dbReference type="AlphaFoldDB" id="A0A1C4YJ18"/>
<gene>
    <name evidence="3" type="ORF">GA0070558_15018</name>
</gene>
<keyword evidence="1" id="KW-1133">Transmembrane helix</keyword>
<dbReference type="SUPFAM" id="SSF81324">
    <property type="entry name" value="Voltage-gated potassium channels"/>
    <property type="match status" value="1"/>
</dbReference>
<accession>A0A1C4YJ18</accession>
<name>A0A1C4YJ18_9ACTN</name>
<dbReference type="RefSeq" id="WP_091286459.1">
    <property type="nucleotide sequence ID" value="NZ_FMCW01000050.1"/>
</dbReference>
<feature type="transmembrane region" description="Helical" evidence="1">
    <location>
        <begin position="21"/>
        <end position="38"/>
    </location>
</feature>
<evidence type="ECO:0000313" key="4">
    <source>
        <dbReference type="Proteomes" id="UP000199375"/>
    </source>
</evidence>
<proteinExistence type="predicted"/>
<reference evidence="3 4" key="1">
    <citation type="submission" date="2016-06" db="EMBL/GenBank/DDBJ databases">
        <authorList>
            <person name="Kjaerup R.B."/>
            <person name="Dalgaard T.S."/>
            <person name="Juul-Madsen H.R."/>
        </authorList>
    </citation>
    <scope>NUCLEOTIDE SEQUENCE [LARGE SCALE GENOMIC DNA]</scope>
    <source>
        <strain evidence="3 4">DSM 45626</strain>
    </source>
</reference>